<keyword evidence="2" id="KW-1185">Reference proteome</keyword>
<accession>A0A223NT85</accession>
<organism evidence="1 2">
    <name type="scientific">Mucilaginibacter xinganensis</name>
    <dbReference type="NCBI Taxonomy" id="1234841"/>
    <lineage>
        <taxon>Bacteria</taxon>
        <taxon>Pseudomonadati</taxon>
        <taxon>Bacteroidota</taxon>
        <taxon>Sphingobacteriia</taxon>
        <taxon>Sphingobacteriales</taxon>
        <taxon>Sphingobacteriaceae</taxon>
        <taxon>Mucilaginibacter</taxon>
    </lineage>
</organism>
<name>A0A223NT85_9SPHI</name>
<evidence type="ECO:0000313" key="1">
    <source>
        <dbReference type="EMBL" id="ASU33036.1"/>
    </source>
</evidence>
<reference evidence="1 2" key="1">
    <citation type="submission" date="2017-08" db="EMBL/GenBank/DDBJ databases">
        <title>Complete genome sequence of Mucilaginibacter sp. strain BJC16-A31.</title>
        <authorList>
            <consortium name="Henan University of Science and Technology"/>
            <person name="You X."/>
        </authorList>
    </citation>
    <scope>NUCLEOTIDE SEQUENCE [LARGE SCALE GENOMIC DNA]</scope>
    <source>
        <strain evidence="1 2">BJC16-A31</strain>
    </source>
</reference>
<dbReference type="EMBL" id="CP022743">
    <property type="protein sequence ID" value="ASU33036.1"/>
    <property type="molecule type" value="Genomic_DNA"/>
</dbReference>
<dbReference type="PANTHER" id="PTHR43239:SF1">
    <property type="entry name" value="UPF0734 PROTEIN DDB_G0273871_DDB_G0273177"/>
    <property type="match status" value="1"/>
</dbReference>
<evidence type="ECO:0000313" key="2">
    <source>
        <dbReference type="Proteomes" id="UP000215002"/>
    </source>
</evidence>
<gene>
    <name evidence="1" type="ORF">MuYL_1136</name>
</gene>
<dbReference type="SUPFAM" id="SSF54909">
    <property type="entry name" value="Dimeric alpha+beta barrel"/>
    <property type="match status" value="1"/>
</dbReference>
<dbReference type="RefSeq" id="WP_094569551.1">
    <property type="nucleotide sequence ID" value="NZ_CP022743.1"/>
</dbReference>
<dbReference type="Proteomes" id="UP000215002">
    <property type="component" value="Chromosome"/>
</dbReference>
<dbReference type="InterPro" id="IPR011008">
    <property type="entry name" value="Dimeric_a/b-barrel"/>
</dbReference>
<protein>
    <submittedName>
        <fullName evidence="1">L-fucose mutarotase</fullName>
    </submittedName>
</protein>
<dbReference type="InterPro" id="IPR052996">
    <property type="entry name" value="Carb_Metab_Mutarotase"/>
</dbReference>
<dbReference type="GO" id="GO:0016857">
    <property type="term" value="F:racemase and epimerase activity, acting on carbohydrates and derivatives"/>
    <property type="evidence" value="ECO:0007669"/>
    <property type="project" value="InterPro"/>
</dbReference>
<sequence>MPRYCLTLDLKDDPALIAEYERHHEAVWPGIRKSILNAGITAMEIYRFDNRLFMIMETDNSFSFDRKGKMDAGNAEVQEWETLMWNYQQPLKNALKGEKWVLMKQIFSL</sequence>
<dbReference type="PANTHER" id="PTHR43239">
    <property type="entry name" value="UPF0734 PROTEIN DDB_G0273871/DDB_G0273177"/>
    <property type="match status" value="1"/>
</dbReference>
<dbReference type="InterPro" id="IPR008000">
    <property type="entry name" value="Rham/fucose_mutarotase"/>
</dbReference>
<dbReference type="AlphaFoldDB" id="A0A223NT85"/>
<dbReference type="Pfam" id="PF05336">
    <property type="entry name" value="rhaM"/>
    <property type="match status" value="1"/>
</dbReference>
<proteinExistence type="predicted"/>
<dbReference type="Gene3D" id="3.30.70.100">
    <property type="match status" value="1"/>
</dbReference>
<dbReference type="OrthoDB" id="1430580at2"/>
<dbReference type="KEGG" id="muc:MuYL_1136"/>